<accession>A0AAD7GQE2</accession>
<comment type="caution">
    <text evidence="1">The sequence shown here is derived from an EMBL/GenBank/DDBJ whole genome shotgun (WGS) entry which is preliminary data.</text>
</comment>
<proteinExistence type="predicted"/>
<protein>
    <submittedName>
        <fullName evidence="1">Uncharacterized protein</fullName>
    </submittedName>
</protein>
<evidence type="ECO:0000313" key="1">
    <source>
        <dbReference type="EMBL" id="KAJ7701158.1"/>
    </source>
</evidence>
<organism evidence="1 2">
    <name type="scientific">Mycena rosella</name>
    <name type="common">Pink bonnet</name>
    <name type="synonym">Agaricus rosellus</name>
    <dbReference type="NCBI Taxonomy" id="1033263"/>
    <lineage>
        <taxon>Eukaryota</taxon>
        <taxon>Fungi</taxon>
        <taxon>Dikarya</taxon>
        <taxon>Basidiomycota</taxon>
        <taxon>Agaricomycotina</taxon>
        <taxon>Agaricomycetes</taxon>
        <taxon>Agaricomycetidae</taxon>
        <taxon>Agaricales</taxon>
        <taxon>Marasmiineae</taxon>
        <taxon>Mycenaceae</taxon>
        <taxon>Mycena</taxon>
    </lineage>
</organism>
<sequence length="232" mass="27015">MKDIRTVIWDPFCITFASRVTEFQKRGLEHIAVALKNVSKSPADIDAFLSAELPRDPGVLRDAVRRHMTHSHDPSKTYHRCGWPRNCQYGFPKPLKQESSFNERGYFEHRRRHSEDEFMVSHITWLILKYDWHVNVEFSTGVNLFQYLFKYFFKQFPYQANWTVQKQPSQTAGNSAPSRKPIDEIRDYERGRYLSSIEAAMRLASLHISEKYPGVKTASNTFAGPPVWPNAA</sequence>
<dbReference type="AlphaFoldDB" id="A0AAD7GQE2"/>
<evidence type="ECO:0000313" key="2">
    <source>
        <dbReference type="Proteomes" id="UP001221757"/>
    </source>
</evidence>
<keyword evidence="2" id="KW-1185">Reference proteome</keyword>
<reference evidence="1" key="1">
    <citation type="submission" date="2023-03" db="EMBL/GenBank/DDBJ databases">
        <title>Massive genome expansion in bonnet fungi (Mycena s.s.) driven by repeated elements and novel gene families across ecological guilds.</title>
        <authorList>
            <consortium name="Lawrence Berkeley National Laboratory"/>
            <person name="Harder C.B."/>
            <person name="Miyauchi S."/>
            <person name="Viragh M."/>
            <person name="Kuo A."/>
            <person name="Thoen E."/>
            <person name="Andreopoulos B."/>
            <person name="Lu D."/>
            <person name="Skrede I."/>
            <person name="Drula E."/>
            <person name="Henrissat B."/>
            <person name="Morin E."/>
            <person name="Kohler A."/>
            <person name="Barry K."/>
            <person name="LaButti K."/>
            <person name="Morin E."/>
            <person name="Salamov A."/>
            <person name="Lipzen A."/>
            <person name="Mereny Z."/>
            <person name="Hegedus B."/>
            <person name="Baldrian P."/>
            <person name="Stursova M."/>
            <person name="Weitz H."/>
            <person name="Taylor A."/>
            <person name="Grigoriev I.V."/>
            <person name="Nagy L.G."/>
            <person name="Martin F."/>
            <person name="Kauserud H."/>
        </authorList>
    </citation>
    <scope>NUCLEOTIDE SEQUENCE</scope>
    <source>
        <strain evidence="1">CBHHK067</strain>
    </source>
</reference>
<dbReference type="Proteomes" id="UP001221757">
    <property type="component" value="Unassembled WGS sequence"/>
</dbReference>
<name>A0AAD7GQE2_MYCRO</name>
<dbReference type="EMBL" id="JARKIE010000018">
    <property type="protein sequence ID" value="KAJ7701158.1"/>
    <property type="molecule type" value="Genomic_DNA"/>
</dbReference>
<gene>
    <name evidence="1" type="ORF">B0H17DRAFT_1128447</name>
</gene>